<gene>
    <name evidence="1" type="ORF">PFBG_01271</name>
</gene>
<evidence type="ECO:0000313" key="1">
    <source>
        <dbReference type="EMBL" id="EUR75528.1"/>
    </source>
</evidence>
<name>W7F522_PLAF8</name>
<dbReference type="AlphaFoldDB" id="W7F522"/>
<dbReference type="EMBL" id="KE123596">
    <property type="protein sequence ID" value="EUR75528.1"/>
    <property type="molecule type" value="Genomic_DNA"/>
</dbReference>
<protein>
    <submittedName>
        <fullName evidence="1">Uncharacterized protein</fullName>
    </submittedName>
</protein>
<sequence>MHIFSIKKPFDIYFPEYREVIKRSSFYKKKKKKKKKKDDMKYRTFFDISNEKKKLRKFKHIY</sequence>
<proteinExistence type="predicted"/>
<organism evidence="1 2">
    <name type="scientific">Plasmodium falciparum (isolate 7G8)</name>
    <dbReference type="NCBI Taxonomy" id="57266"/>
    <lineage>
        <taxon>Eukaryota</taxon>
        <taxon>Sar</taxon>
        <taxon>Alveolata</taxon>
        <taxon>Apicomplexa</taxon>
        <taxon>Aconoidasida</taxon>
        <taxon>Haemosporida</taxon>
        <taxon>Plasmodiidae</taxon>
        <taxon>Plasmodium</taxon>
        <taxon>Plasmodium (Laverania)</taxon>
    </lineage>
</organism>
<dbReference type="Proteomes" id="UP000030688">
    <property type="component" value="Unassembled WGS sequence"/>
</dbReference>
<reference evidence="1 2" key="2">
    <citation type="submission" date="2013-02" db="EMBL/GenBank/DDBJ databases">
        <title>The Genome Sequence of Plasmodium falciparum 7G8.</title>
        <authorList>
            <consortium name="The Broad Institute Genome Sequencing Platform"/>
            <consortium name="The Broad Institute Genome Sequencing Center for Infectious Disease"/>
            <person name="Neafsey D."/>
            <person name="Cheeseman I."/>
            <person name="Volkman S."/>
            <person name="Adams J."/>
            <person name="Walker B."/>
            <person name="Young S.K."/>
            <person name="Zeng Q."/>
            <person name="Gargeya S."/>
            <person name="Fitzgerald M."/>
            <person name="Haas B."/>
            <person name="Abouelleil A."/>
            <person name="Alvarado L."/>
            <person name="Arachchi H.M."/>
            <person name="Berlin A.M."/>
            <person name="Chapman S.B."/>
            <person name="Dewar J."/>
            <person name="Goldberg J."/>
            <person name="Griggs A."/>
            <person name="Gujja S."/>
            <person name="Hansen M."/>
            <person name="Howarth C."/>
            <person name="Imamovic A."/>
            <person name="Larimer J."/>
            <person name="McCowan C."/>
            <person name="Murphy C."/>
            <person name="Neiman D."/>
            <person name="Pearson M."/>
            <person name="Priest M."/>
            <person name="Roberts A."/>
            <person name="Saif S."/>
            <person name="Shea T."/>
            <person name="Sisk P."/>
            <person name="Sykes S."/>
            <person name="Wortman J."/>
            <person name="Nusbaum C."/>
            <person name="Birren B."/>
        </authorList>
    </citation>
    <scope>NUCLEOTIDE SEQUENCE [LARGE SCALE GENOMIC DNA]</scope>
    <source>
        <strain evidence="1 2">7G8</strain>
    </source>
</reference>
<accession>W7F522</accession>
<reference evidence="2" key="1">
    <citation type="submission" date="2007-11" db="EMBL/GenBank/DDBJ databases">
        <authorList>
            <consortium name="The Broad Institute Genome Sequencing Platform"/>
            <person name="Volkman S.K."/>
            <person name="Daily J.P."/>
            <person name="Sarr O."/>
            <person name="Ndiaye D."/>
            <person name="Ndir O."/>
            <person name="Mboup S."/>
            <person name="Lukens A."/>
            <person name="Stange-Thomann N."/>
            <person name="Mauceli E."/>
            <person name="Gnerre S."/>
            <person name="Jaffe D."/>
            <person name="Zainoun J."/>
            <person name="Wiegand R.C."/>
            <person name="Birren B."/>
            <person name="Galagan J."/>
            <person name="Lander E."/>
            <person name="Wirth D.F."/>
        </authorList>
    </citation>
    <scope>NUCLEOTIDE SEQUENCE [LARGE SCALE GENOMIC DNA]</scope>
    <source>
        <strain evidence="2">7G8</strain>
    </source>
</reference>
<evidence type="ECO:0000313" key="2">
    <source>
        <dbReference type="Proteomes" id="UP000030688"/>
    </source>
</evidence>